<dbReference type="Gene3D" id="3.30.457.10">
    <property type="entry name" value="Copper amine oxidase-like, N-terminal domain"/>
    <property type="match status" value="1"/>
</dbReference>
<evidence type="ECO:0000313" key="4">
    <source>
        <dbReference type="Proteomes" id="UP000823882"/>
    </source>
</evidence>
<dbReference type="Proteomes" id="UP000823882">
    <property type="component" value="Unassembled WGS sequence"/>
</dbReference>
<comment type="caution">
    <text evidence="3">The sequence shown here is derived from an EMBL/GenBank/DDBJ whole genome shotgun (WGS) entry which is preliminary data.</text>
</comment>
<sequence length="337" mass="35995">MTSHRLWKTLLTAALSAALLLPAAAAAEAEPETTGAETPAYTLTQRGDTFPIRTWGQVVELGEGSLTLENSQEDSAYQKLVVNVDEDTLILDAVTGETRSFSDIRQGETLYAWVGPVMTRSIPPITTARLLLCGVPSDVGAPTYAEVQSVTQTEDGVDVYVTNEVVLHLNSETELLAAPGAEQAALTDIVPGTRLLSWYSITTLSLPAQATPTKVMVFPSAYSGWVSARGLTVSLNGQALDLTGDQAPRVEDGRLLVPVRAVAEALGCTVSWEPYTNQVVVSQEDTELYRFTIGQDQAVMGDVTVGLVAPSKAEEGVTLMALDDLIVLHSLKLETSF</sequence>
<evidence type="ECO:0000256" key="1">
    <source>
        <dbReference type="SAM" id="SignalP"/>
    </source>
</evidence>
<feature type="domain" description="Copper amine oxidase-like N-terminal" evidence="2">
    <location>
        <begin position="235"/>
        <end position="322"/>
    </location>
</feature>
<feature type="chain" id="PRO_5039401199" evidence="1">
    <location>
        <begin position="30"/>
        <end position="337"/>
    </location>
</feature>
<organism evidence="3 4">
    <name type="scientific">Candidatus Intestinimonas pullistercoris</name>
    <dbReference type="NCBI Taxonomy" id="2838623"/>
    <lineage>
        <taxon>Bacteria</taxon>
        <taxon>Bacillati</taxon>
        <taxon>Bacillota</taxon>
        <taxon>Clostridia</taxon>
        <taxon>Eubacteriales</taxon>
        <taxon>Intestinimonas</taxon>
    </lineage>
</organism>
<evidence type="ECO:0000259" key="2">
    <source>
        <dbReference type="Pfam" id="PF07833"/>
    </source>
</evidence>
<dbReference type="SUPFAM" id="SSF55383">
    <property type="entry name" value="Copper amine oxidase, domain N"/>
    <property type="match status" value="1"/>
</dbReference>
<accession>A0A9D2P0L7</accession>
<keyword evidence="1" id="KW-0732">Signal</keyword>
<reference evidence="3" key="1">
    <citation type="journal article" date="2021" name="PeerJ">
        <title>Extensive microbial diversity within the chicken gut microbiome revealed by metagenomics and culture.</title>
        <authorList>
            <person name="Gilroy R."/>
            <person name="Ravi A."/>
            <person name="Getino M."/>
            <person name="Pursley I."/>
            <person name="Horton D.L."/>
            <person name="Alikhan N.F."/>
            <person name="Baker D."/>
            <person name="Gharbi K."/>
            <person name="Hall N."/>
            <person name="Watson M."/>
            <person name="Adriaenssens E.M."/>
            <person name="Foster-Nyarko E."/>
            <person name="Jarju S."/>
            <person name="Secka A."/>
            <person name="Antonio M."/>
            <person name="Oren A."/>
            <person name="Chaudhuri R.R."/>
            <person name="La Ragione R."/>
            <person name="Hildebrand F."/>
            <person name="Pallen M.J."/>
        </authorList>
    </citation>
    <scope>NUCLEOTIDE SEQUENCE</scope>
    <source>
        <strain evidence="3">CHK186-1790</strain>
    </source>
</reference>
<gene>
    <name evidence="3" type="ORF">H9701_07560</name>
</gene>
<dbReference type="InterPro" id="IPR036582">
    <property type="entry name" value="Mao_N_sf"/>
</dbReference>
<name>A0A9D2P0L7_9FIRM</name>
<feature type="signal peptide" evidence="1">
    <location>
        <begin position="1"/>
        <end position="29"/>
    </location>
</feature>
<dbReference type="InterPro" id="IPR012854">
    <property type="entry name" value="Cu_amine_oxidase-like_N"/>
</dbReference>
<protein>
    <submittedName>
        <fullName evidence="3">Copper amine oxidase N-terminal domain-containing protein</fullName>
    </submittedName>
</protein>
<dbReference type="EMBL" id="DWWJ01000133">
    <property type="protein sequence ID" value="HJC41392.1"/>
    <property type="molecule type" value="Genomic_DNA"/>
</dbReference>
<reference evidence="3" key="2">
    <citation type="submission" date="2021-04" db="EMBL/GenBank/DDBJ databases">
        <authorList>
            <person name="Gilroy R."/>
        </authorList>
    </citation>
    <scope>NUCLEOTIDE SEQUENCE</scope>
    <source>
        <strain evidence="3">CHK186-1790</strain>
    </source>
</reference>
<dbReference type="Pfam" id="PF07833">
    <property type="entry name" value="Cu_amine_oxidN1"/>
    <property type="match status" value="1"/>
</dbReference>
<dbReference type="AlphaFoldDB" id="A0A9D2P0L7"/>
<proteinExistence type="predicted"/>
<evidence type="ECO:0000313" key="3">
    <source>
        <dbReference type="EMBL" id="HJC41392.1"/>
    </source>
</evidence>